<evidence type="ECO:0000259" key="1">
    <source>
        <dbReference type="PROSITE" id="PS50234"/>
    </source>
</evidence>
<dbReference type="AlphaFoldDB" id="A0A7G5XLX2"/>
<dbReference type="RefSeq" id="WP_182806367.1">
    <property type="nucleotide sequence ID" value="NZ_CP060007.1"/>
</dbReference>
<reference evidence="3" key="1">
    <citation type="submission" date="2020-08" db="EMBL/GenBank/DDBJ databases">
        <title>Lacibacter sp. S13-6-6 genome sequencing.</title>
        <authorList>
            <person name="Jin L."/>
        </authorList>
    </citation>
    <scope>NUCLEOTIDE SEQUENCE [LARGE SCALE GENOMIC DNA]</scope>
    <source>
        <strain evidence="3">S13-6-6</strain>
    </source>
</reference>
<evidence type="ECO:0000313" key="2">
    <source>
        <dbReference type="EMBL" id="QNA46475.1"/>
    </source>
</evidence>
<sequence length="282" mass="30307">MAYTAEISRTNPSCFLFLIDQSGSMSDNFVATQKPKSQAVADAINKLLQQLVIKCAKSEGVRDYYHIGVIGYNADGVKPAFTGAIAGKELVPISEIAKTPARVEERNKKIDDGAGGLITTTIKFPIWFDAINNGGTPMKEAFQKANGIIDSWLADHPDCFPPVVINITDGESTDGSPIEEMDKLKGKASSDGSVILFNIHASARANNIISFCGSSTTLPDQYAEMLFQGASPLPEFMMTVGKQEYGLNLAEDARAFVLNADPELLITAIDIGTRPSNALALR</sequence>
<dbReference type="SUPFAM" id="SSF53300">
    <property type="entry name" value="vWA-like"/>
    <property type="match status" value="1"/>
</dbReference>
<dbReference type="EMBL" id="CP060007">
    <property type="protein sequence ID" value="QNA46475.1"/>
    <property type="molecule type" value="Genomic_DNA"/>
</dbReference>
<gene>
    <name evidence="2" type="ORF">H4075_09975</name>
</gene>
<feature type="domain" description="VWFA" evidence="1">
    <location>
        <begin position="14"/>
        <end position="240"/>
    </location>
</feature>
<accession>A0A7G5XLX2</accession>
<dbReference type="CDD" id="cd00198">
    <property type="entry name" value="vWFA"/>
    <property type="match status" value="1"/>
</dbReference>
<dbReference type="InterPro" id="IPR002035">
    <property type="entry name" value="VWF_A"/>
</dbReference>
<evidence type="ECO:0000313" key="3">
    <source>
        <dbReference type="Proteomes" id="UP000515344"/>
    </source>
</evidence>
<name>A0A7G5XLX2_9BACT</name>
<organism evidence="2 3">
    <name type="scientific">Lacibacter sediminis</name>
    <dbReference type="NCBI Taxonomy" id="2760713"/>
    <lineage>
        <taxon>Bacteria</taxon>
        <taxon>Pseudomonadati</taxon>
        <taxon>Bacteroidota</taxon>
        <taxon>Chitinophagia</taxon>
        <taxon>Chitinophagales</taxon>
        <taxon>Chitinophagaceae</taxon>
        <taxon>Lacibacter</taxon>
    </lineage>
</organism>
<dbReference type="InterPro" id="IPR036465">
    <property type="entry name" value="vWFA_dom_sf"/>
</dbReference>
<dbReference type="Proteomes" id="UP000515344">
    <property type="component" value="Chromosome"/>
</dbReference>
<dbReference type="Gene3D" id="3.40.50.410">
    <property type="entry name" value="von Willebrand factor, type A domain"/>
    <property type="match status" value="1"/>
</dbReference>
<dbReference type="PROSITE" id="PS50234">
    <property type="entry name" value="VWFA"/>
    <property type="match status" value="1"/>
</dbReference>
<protein>
    <submittedName>
        <fullName evidence="2">VWA domain-containing protein</fullName>
    </submittedName>
</protein>
<proteinExistence type="predicted"/>
<dbReference type="KEGG" id="lacs:H4075_09975"/>
<keyword evidence="3" id="KW-1185">Reference proteome</keyword>